<dbReference type="AlphaFoldDB" id="A0A1H4V4P3"/>
<gene>
    <name evidence="1" type="ORF">SAMN05216178_4738</name>
</gene>
<protein>
    <submittedName>
        <fullName evidence="1">Uncharacterized protein</fullName>
    </submittedName>
</protein>
<evidence type="ECO:0000313" key="2">
    <source>
        <dbReference type="Proteomes" id="UP000198982"/>
    </source>
</evidence>
<dbReference type="EMBL" id="FNTJ01000002">
    <property type="protein sequence ID" value="SEC75394.1"/>
    <property type="molecule type" value="Genomic_DNA"/>
</dbReference>
<proteinExistence type="predicted"/>
<organism evidence="1 2">
    <name type="scientific">Pseudomonas saponiphila</name>
    <dbReference type="NCBI Taxonomy" id="556534"/>
    <lineage>
        <taxon>Bacteria</taxon>
        <taxon>Pseudomonadati</taxon>
        <taxon>Pseudomonadota</taxon>
        <taxon>Gammaproteobacteria</taxon>
        <taxon>Pseudomonadales</taxon>
        <taxon>Pseudomonadaceae</taxon>
        <taxon>Pseudomonas</taxon>
    </lineage>
</organism>
<accession>A0A1H4V4P3</accession>
<name>A0A1H4V4P3_9PSED</name>
<sequence length="38" mass="4286">MGLNGRKKTGIKAGFFVSEKLMHVFPHFISLGNMHINQ</sequence>
<reference evidence="2" key="1">
    <citation type="submission" date="2016-10" db="EMBL/GenBank/DDBJ databases">
        <authorList>
            <person name="Varghese N."/>
            <person name="Submissions S."/>
        </authorList>
    </citation>
    <scope>NUCLEOTIDE SEQUENCE [LARGE SCALE GENOMIC DNA]</scope>
    <source>
        <strain evidence="2">DSM 9751</strain>
    </source>
</reference>
<evidence type="ECO:0000313" key="1">
    <source>
        <dbReference type="EMBL" id="SEC75394.1"/>
    </source>
</evidence>
<dbReference type="Proteomes" id="UP000198982">
    <property type="component" value="Unassembled WGS sequence"/>
</dbReference>
<keyword evidence="2" id="KW-1185">Reference proteome</keyword>